<reference evidence="1 2" key="1">
    <citation type="submission" date="2011-01" db="EMBL/GenBank/DDBJ databases">
        <authorList>
            <person name="Weinstock G."/>
            <person name="Sodergren E."/>
            <person name="Clifton S."/>
            <person name="Fulton L."/>
            <person name="Fulton B."/>
            <person name="Courtney L."/>
            <person name="Fronick C."/>
            <person name="Harrison M."/>
            <person name="Strong C."/>
            <person name="Farmer C."/>
            <person name="Delahaunty K."/>
            <person name="Markovic C."/>
            <person name="Hall O."/>
            <person name="Minx P."/>
            <person name="Tomlinson C."/>
            <person name="Mitreva M."/>
            <person name="Hou S."/>
            <person name="Chen J."/>
            <person name="Wollam A."/>
            <person name="Pepin K.H."/>
            <person name="Johnson M."/>
            <person name="Bhonagiri V."/>
            <person name="Zhang X."/>
            <person name="Suruliraj S."/>
            <person name="Warren W."/>
            <person name="Chinwalla A."/>
            <person name="Mardis E.R."/>
            <person name="Wilson R.K."/>
        </authorList>
    </citation>
    <scope>NUCLEOTIDE SEQUENCE [LARGE SCALE GENOMIC DNA]</scope>
    <source>
        <strain evidence="1 2">YIT 12067</strain>
    </source>
</reference>
<gene>
    <name evidence="1" type="ORF">HMPREF9443_00335</name>
</gene>
<dbReference type="Proteomes" id="UP000004923">
    <property type="component" value="Unassembled WGS sequence"/>
</dbReference>
<accession>E8LBX2</accession>
<protein>
    <recommendedName>
        <fullName evidence="3">Alpha/beta hydrolase</fullName>
    </recommendedName>
</protein>
<name>E8LBX2_9FIRM</name>
<dbReference type="EMBL" id="AEVN01000012">
    <property type="protein sequence ID" value="EFY05637.1"/>
    <property type="molecule type" value="Genomic_DNA"/>
</dbReference>
<proteinExistence type="predicted"/>
<evidence type="ECO:0000313" key="2">
    <source>
        <dbReference type="Proteomes" id="UP000004923"/>
    </source>
</evidence>
<dbReference type="AlphaFoldDB" id="E8LBX2"/>
<evidence type="ECO:0000313" key="1">
    <source>
        <dbReference type="EMBL" id="EFY05637.1"/>
    </source>
</evidence>
<dbReference type="eggNOG" id="COG1073">
    <property type="taxonomic scope" value="Bacteria"/>
</dbReference>
<organism evidence="1 2">
    <name type="scientific">Phascolarctobacterium succinatutens YIT 12067</name>
    <dbReference type="NCBI Taxonomy" id="626939"/>
    <lineage>
        <taxon>Bacteria</taxon>
        <taxon>Bacillati</taxon>
        <taxon>Bacillota</taxon>
        <taxon>Negativicutes</taxon>
        <taxon>Acidaminococcales</taxon>
        <taxon>Acidaminococcaceae</taxon>
        <taxon>Phascolarctobacterium</taxon>
    </lineage>
</organism>
<evidence type="ECO:0008006" key="3">
    <source>
        <dbReference type="Google" id="ProtNLM"/>
    </source>
</evidence>
<sequence>MIMKKIVAEGIPAVLWGGPSDKIYIYVHGKQGYKEYAEAFAKVAEEKGYQTLSFDLPIWSLKM</sequence>
<keyword evidence="2" id="KW-1185">Reference proteome</keyword>
<comment type="caution">
    <text evidence="1">The sequence shown here is derived from an EMBL/GenBank/DDBJ whole genome shotgun (WGS) entry which is preliminary data.</text>
</comment>
<dbReference type="HOGENOM" id="CLU_2881965_0_0_9"/>